<dbReference type="EMBL" id="VSRR010020289">
    <property type="protein sequence ID" value="MPC62982.1"/>
    <property type="molecule type" value="Genomic_DNA"/>
</dbReference>
<comment type="caution">
    <text evidence="2">The sequence shown here is derived from an EMBL/GenBank/DDBJ whole genome shotgun (WGS) entry which is preliminary data.</text>
</comment>
<protein>
    <submittedName>
        <fullName evidence="2">Uncharacterized protein</fullName>
    </submittedName>
</protein>
<accession>A0A5B7GVU6</accession>
<dbReference type="Proteomes" id="UP000324222">
    <property type="component" value="Unassembled WGS sequence"/>
</dbReference>
<gene>
    <name evidence="2" type="ORF">E2C01_057074</name>
</gene>
<sequence>MAASGEVIGHPTGPDLTPILHGNDAVPFPYPPRLSYSSRNPLSDPTGWPLGGGMVASGEVCLHPTRQDLIPPKGCLSSTGPSSTNRSRYAALSDRPHSARLEVSV</sequence>
<evidence type="ECO:0000313" key="3">
    <source>
        <dbReference type="Proteomes" id="UP000324222"/>
    </source>
</evidence>
<organism evidence="2 3">
    <name type="scientific">Portunus trituberculatus</name>
    <name type="common">Swimming crab</name>
    <name type="synonym">Neptunus trituberculatus</name>
    <dbReference type="NCBI Taxonomy" id="210409"/>
    <lineage>
        <taxon>Eukaryota</taxon>
        <taxon>Metazoa</taxon>
        <taxon>Ecdysozoa</taxon>
        <taxon>Arthropoda</taxon>
        <taxon>Crustacea</taxon>
        <taxon>Multicrustacea</taxon>
        <taxon>Malacostraca</taxon>
        <taxon>Eumalacostraca</taxon>
        <taxon>Eucarida</taxon>
        <taxon>Decapoda</taxon>
        <taxon>Pleocyemata</taxon>
        <taxon>Brachyura</taxon>
        <taxon>Eubrachyura</taxon>
        <taxon>Portunoidea</taxon>
        <taxon>Portunidae</taxon>
        <taxon>Portuninae</taxon>
        <taxon>Portunus</taxon>
    </lineage>
</organism>
<dbReference type="AlphaFoldDB" id="A0A5B7GVU6"/>
<evidence type="ECO:0000313" key="2">
    <source>
        <dbReference type="EMBL" id="MPC62982.1"/>
    </source>
</evidence>
<reference evidence="2 3" key="1">
    <citation type="submission" date="2019-05" db="EMBL/GenBank/DDBJ databases">
        <title>Another draft genome of Portunus trituberculatus and its Hox gene families provides insights of decapod evolution.</title>
        <authorList>
            <person name="Jeong J.-H."/>
            <person name="Song I."/>
            <person name="Kim S."/>
            <person name="Choi T."/>
            <person name="Kim D."/>
            <person name="Ryu S."/>
            <person name="Kim W."/>
        </authorList>
    </citation>
    <scope>NUCLEOTIDE SEQUENCE [LARGE SCALE GENOMIC DNA]</scope>
    <source>
        <tissue evidence="2">Muscle</tissue>
    </source>
</reference>
<keyword evidence="3" id="KW-1185">Reference proteome</keyword>
<proteinExistence type="predicted"/>
<feature type="region of interest" description="Disordered" evidence="1">
    <location>
        <begin position="67"/>
        <end position="105"/>
    </location>
</feature>
<feature type="region of interest" description="Disordered" evidence="1">
    <location>
        <begin position="1"/>
        <end position="22"/>
    </location>
</feature>
<feature type="compositionally biased region" description="Polar residues" evidence="1">
    <location>
        <begin position="76"/>
        <end position="87"/>
    </location>
</feature>
<name>A0A5B7GVU6_PORTR</name>
<evidence type="ECO:0000256" key="1">
    <source>
        <dbReference type="SAM" id="MobiDB-lite"/>
    </source>
</evidence>
<feature type="compositionally biased region" description="Basic and acidic residues" evidence="1">
    <location>
        <begin position="94"/>
        <end position="105"/>
    </location>
</feature>